<evidence type="ECO:0000256" key="1">
    <source>
        <dbReference type="ARBA" id="ARBA00001633"/>
    </source>
</evidence>
<sequence length="274" mass="30510">MILDRILEHKRAELRHKQSRGYLSELKARIRDAAPPLGFADTLDARKTAASPALIAEVKKASPSLGLLRPEFEQQFEPVTIADAYRRHGAAALSVLTDKEFFQGSLDYLRSVKEKVGLPTLNKEFMVGDVQFYEARAYGADAVLLIVAALDRRQLIDFHALASELSLDVLFETHHERELDTVLEWVPEARLIGINNRDLRTFSTDLAVTFRLAKRVPPGKLIVSESGIHKRDDVLRLVETGVHAMLVGESLIRADDTGAKVKELLGVDGPPQET</sequence>
<comment type="similarity">
    <text evidence="8">Belongs to the TrpC family.</text>
</comment>
<keyword evidence="11" id="KW-1185">Reference proteome</keyword>
<keyword evidence="3 8" id="KW-0028">Amino-acid biosynthesis</keyword>
<comment type="catalytic activity">
    <reaction evidence="1 8">
        <text>1-(2-carboxyphenylamino)-1-deoxy-D-ribulose 5-phosphate + H(+) = (1S,2R)-1-C-(indol-3-yl)glycerol 3-phosphate + CO2 + H2O</text>
        <dbReference type="Rhea" id="RHEA:23476"/>
        <dbReference type="ChEBI" id="CHEBI:15377"/>
        <dbReference type="ChEBI" id="CHEBI:15378"/>
        <dbReference type="ChEBI" id="CHEBI:16526"/>
        <dbReference type="ChEBI" id="CHEBI:58613"/>
        <dbReference type="ChEBI" id="CHEBI:58866"/>
        <dbReference type="EC" id="4.1.1.48"/>
    </reaction>
</comment>
<dbReference type="GO" id="GO:0004640">
    <property type="term" value="F:phosphoribosylanthranilate isomerase activity"/>
    <property type="evidence" value="ECO:0007669"/>
    <property type="project" value="TreeGrafter"/>
</dbReference>
<evidence type="ECO:0000256" key="6">
    <source>
        <dbReference type="ARBA" id="ARBA00023141"/>
    </source>
</evidence>
<dbReference type="GO" id="GO:0004425">
    <property type="term" value="F:indole-3-glycerol-phosphate synthase activity"/>
    <property type="evidence" value="ECO:0007669"/>
    <property type="project" value="UniProtKB-UniRule"/>
</dbReference>
<dbReference type="InterPro" id="IPR045186">
    <property type="entry name" value="Indole-3-glycerol_P_synth"/>
</dbReference>
<gene>
    <name evidence="8" type="primary">trpC</name>
    <name evidence="10" type="ORF">DNFV4_02369</name>
</gene>
<protein>
    <recommendedName>
        <fullName evidence="8">Indole-3-glycerol phosphate synthase</fullName>
        <shortName evidence="8">IGPS</shortName>
        <ecNumber evidence="8">4.1.1.48</ecNumber>
    </recommendedName>
</protein>
<keyword evidence="5 8" id="KW-0822">Tryptophan biosynthesis</keyword>
<dbReference type="HAMAP" id="MF_00134_B">
    <property type="entry name" value="IGPS_B"/>
    <property type="match status" value="1"/>
</dbReference>
<keyword evidence="6 8" id="KW-0057">Aromatic amino acid biosynthesis</keyword>
<keyword evidence="4 8" id="KW-0210">Decarboxylase</keyword>
<evidence type="ECO:0000256" key="4">
    <source>
        <dbReference type="ARBA" id="ARBA00022793"/>
    </source>
</evidence>
<dbReference type="GO" id="GO:0000162">
    <property type="term" value="P:L-tryptophan biosynthetic process"/>
    <property type="evidence" value="ECO:0007669"/>
    <property type="project" value="UniProtKB-UniRule"/>
</dbReference>
<dbReference type="PANTHER" id="PTHR22854:SF2">
    <property type="entry name" value="INDOLE-3-GLYCEROL-PHOSPHATE SYNTHASE"/>
    <property type="match status" value="1"/>
</dbReference>
<dbReference type="NCBIfam" id="NF001377">
    <property type="entry name" value="PRK00278.2-4"/>
    <property type="match status" value="1"/>
</dbReference>
<evidence type="ECO:0000313" key="11">
    <source>
        <dbReference type="Proteomes" id="UP001179121"/>
    </source>
</evidence>
<evidence type="ECO:0000256" key="5">
    <source>
        <dbReference type="ARBA" id="ARBA00022822"/>
    </source>
</evidence>
<comment type="pathway">
    <text evidence="2 8">Amino-acid biosynthesis; L-tryptophan biosynthesis; L-tryptophan from chorismate: step 4/5.</text>
</comment>
<dbReference type="PROSITE" id="PS00614">
    <property type="entry name" value="IGPS"/>
    <property type="match status" value="1"/>
</dbReference>
<dbReference type="InterPro" id="IPR001468">
    <property type="entry name" value="Indole-3-GlycerolPSynthase_CS"/>
</dbReference>
<dbReference type="InterPro" id="IPR013798">
    <property type="entry name" value="Indole-3-glycerol_P_synth_dom"/>
</dbReference>
<accession>A0AA86MZJ9</accession>
<name>A0AA86MZJ9_9BACT</name>
<dbReference type="InterPro" id="IPR013785">
    <property type="entry name" value="Aldolase_TIM"/>
</dbReference>
<dbReference type="Gene3D" id="3.20.20.70">
    <property type="entry name" value="Aldolase class I"/>
    <property type="match status" value="1"/>
</dbReference>
<dbReference type="Proteomes" id="UP001179121">
    <property type="component" value="Chromosome"/>
</dbReference>
<keyword evidence="7 8" id="KW-0456">Lyase</keyword>
<dbReference type="CDD" id="cd00331">
    <property type="entry name" value="IGPS"/>
    <property type="match status" value="1"/>
</dbReference>
<evidence type="ECO:0000256" key="8">
    <source>
        <dbReference type="HAMAP-Rule" id="MF_00134"/>
    </source>
</evidence>
<dbReference type="EC" id="4.1.1.48" evidence="8"/>
<evidence type="ECO:0000313" key="10">
    <source>
        <dbReference type="EMBL" id="CAI4031946.1"/>
    </source>
</evidence>
<dbReference type="Pfam" id="PF00218">
    <property type="entry name" value="IGPS"/>
    <property type="match status" value="1"/>
</dbReference>
<reference evidence="10" key="1">
    <citation type="submission" date="2022-10" db="EMBL/GenBank/DDBJ databases">
        <authorList>
            <person name="Koch H."/>
        </authorList>
    </citation>
    <scope>NUCLEOTIDE SEQUENCE</scope>
    <source>
        <strain evidence="10">DNF</strain>
    </source>
</reference>
<organism evidence="10 11">
    <name type="scientific">Nitrospira tepida</name>
    <dbReference type="NCBI Taxonomy" id="2973512"/>
    <lineage>
        <taxon>Bacteria</taxon>
        <taxon>Pseudomonadati</taxon>
        <taxon>Nitrospirota</taxon>
        <taxon>Nitrospiria</taxon>
        <taxon>Nitrospirales</taxon>
        <taxon>Nitrospiraceae</taxon>
        <taxon>Nitrospira</taxon>
    </lineage>
</organism>
<feature type="domain" description="Indole-3-glycerol phosphate synthase" evidence="9">
    <location>
        <begin position="3"/>
        <end position="264"/>
    </location>
</feature>
<dbReference type="PANTHER" id="PTHR22854">
    <property type="entry name" value="TRYPTOPHAN BIOSYNTHESIS PROTEIN"/>
    <property type="match status" value="1"/>
</dbReference>
<evidence type="ECO:0000256" key="7">
    <source>
        <dbReference type="ARBA" id="ARBA00023239"/>
    </source>
</evidence>
<evidence type="ECO:0000259" key="9">
    <source>
        <dbReference type="Pfam" id="PF00218"/>
    </source>
</evidence>
<dbReference type="KEGG" id="nti:DNFV4_02369"/>
<proteinExistence type="inferred from homology"/>
<dbReference type="FunFam" id="3.20.20.70:FF:000024">
    <property type="entry name" value="Indole-3-glycerol phosphate synthase"/>
    <property type="match status" value="1"/>
</dbReference>
<dbReference type="SUPFAM" id="SSF51366">
    <property type="entry name" value="Ribulose-phoshate binding barrel"/>
    <property type="match status" value="1"/>
</dbReference>
<evidence type="ECO:0000256" key="2">
    <source>
        <dbReference type="ARBA" id="ARBA00004696"/>
    </source>
</evidence>
<dbReference type="EMBL" id="OX365700">
    <property type="protein sequence ID" value="CAI4031946.1"/>
    <property type="molecule type" value="Genomic_DNA"/>
</dbReference>
<dbReference type="InterPro" id="IPR011060">
    <property type="entry name" value="RibuloseP-bd_barrel"/>
</dbReference>
<evidence type="ECO:0000256" key="3">
    <source>
        <dbReference type="ARBA" id="ARBA00022605"/>
    </source>
</evidence>
<dbReference type="AlphaFoldDB" id="A0AA86MZJ9"/>
<dbReference type="RefSeq" id="WP_289268697.1">
    <property type="nucleotide sequence ID" value="NZ_OX365700.1"/>
</dbReference>